<protein>
    <submittedName>
        <fullName evidence="2">Uncharacterized protein</fullName>
    </submittedName>
</protein>
<reference evidence="2" key="1">
    <citation type="submission" date="2022-11" db="EMBL/GenBank/DDBJ databases">
        <title>Genome Resource of Sclerotinia nivalis Strain SnTB1, a Plant Pathogen Isolated from American Ginseng.</title>
        <authorList>
            <person name="Fan S."/>
        </authorList>
    </citation>
    <scope>NUCLEOTIDE SEQUENCE</scope>
    <source>
        <strain evidence="2">SnTB1</strain>
    </source>
</reference>
<dbReference type="Proteomes" id="UP001152300">
    <property type="component" value="Unassembled WGS sequence"/>
</dbReference>
<evidence type="ECO:0000313" key="2">
    <source>
        <dbReference type="EMBL" id="KAJ8063678.1"/>
    </source>
</evidence>
<dbReference type="OrthoDB" id="3553347at2759"/>
<keyword evidence="3" id="KW-1185">Reference proteome</keyword>
<name>A0A9X0DK40_9HELO</name>
<feature type="region of interest" description="Disordered" evidence="1">
    <location>
        <begin position="1"/>
        <end position="34"/>
    </location>
</feature>
<evidence type="ECO:0000313" key="3">
    <source>
        <dbReference type="Proteomes" id="UP001152300"/>
    </source>
</evidence>
<proteinExistence type="predicted"/>
<feature type="region of interest" description="Disordered" evidence="1">
    <location>
        <begin position="93"/>
        <end position="114"/>
    </location>
</feature>
<feature type="compositionally biased region" description="Low complexity" evidence="1">
    <location>
        <begin position="13"/>
        <end position="29"/>
    </location>
</feature>
<evidence type="ECO:0000256" key="1">
    <source>
        <dbReference type="SAM" id="MobiDB-lite"/>
    </source>
</evidence>
<comment type="caution">
    <text evidence="2">The sequence shown here is derived from an EMBL/GenBank/DDBJ whole genome shotgun (WGS) entry which is preliminary data.</text>
</comment>
<sequence length="114" mass="12154">MASQSSNVILKDSATSSTNNTSSQPLSSTRSAESRRITAFRIQSYLADPDTSVPFATTVNTTRSGGHKQLSRVAVAGYRMGTILKEFYEAFGGNAAQNDGDDNHASNERNSTSS</sequence>
<gene>
    <name evidence="2" type="ORF">OCU04_007543</name>
</gene>
<accession>A0A9X0DK40</accession>
<dbReference type="AlphaFoldDB" id="A0A9X0DK40"/>
<organism evidence="2 3">
    <name type="scientific">Sclerotinia nivalis</name>
    <dbReference type="NCBI Taxonomy" id="352851"/>
    <lineage>
        <taxon>Eukaryota</taxon>
        <taxon>Fungi</taxon>
        <taxon>Dikarya</taxon>
        <taxon>Ascomycota</taxon>
        <taxon>Pezizomycotina</taxon>
        <taxon>Leotiomycetes</taxon>
        <taxon>Helotiales</taxon>
        <taxon>Sclerotiniaceae</taxon>
        <taxon>Sclerotinia</taxon>
    </lineage>
</organism>
<dbReference type="EMBL" id="JAPEIS010000008">
    <property type="protein sequence ID" value="KAJ8063678.1"/>
    <property type="molecule type" value="Genomic_DNA"/>
</dbReference>